<dbReference type="AlphaFoldDB" id="A0A0L1MF98"/>
<evidence type="ECO:0008006" key="3">
    <source>
        <dbReference type="Google" id="ProtNLM"/>
    </source>
</evidence>
<dbReference type="EMBL" id="LFQK01000023">
    <property type="protein sequence ID" value="KNH27168.1"/>
    <property type="molecule type" value="Genomic_DNA"/>
</dbReference>
<dbReference type="OrthoDB" id="6183446at2"/>
<dbReference type="Pfam" id="PF07867">
    <property type="entry name" value="DUF1654"/>
    <property type="match status" value="1"/>
</dbReference>
<sequence length="96" mass="10954">MLTVKYCMHVQLNKDNSVATPSASPDAYERLGMRVQKIINSPTAQKAKAALIFRLPDEPMDEWERLLEEIDENDNVTLAHRDDGGVQIFWVVPKED</sequence>
<evidence type="ECO:0000313" key="2">
    <source>
        <dbReference type="Proteomes" id="UP000036955"/>
    </source>
</evidence>
<dbReference type="InterPro" id="IPR012449">
    <property type="entry name" value="Phage_F116_Orf28"/>
</dbReference>
<accession>A0A0L1MF98</accession>
<name>A0A0L1MF98_PSESX</name>
<reference evidence="1 2" key="1">
    <citation type="submission" date="2015-06" db="EMBL/GenBank/DDBJ databases">
        <authorList>
            <person name="Hoefler B.C."/>
            <person name="Straight P.D."/>
        </authorList>
    </citation>
    <scope>NUCLEOTIDE SEQUENCE [LARGE SCALE GENOMIC DNA]</scope>
    <source>
        <strain evidence="1 2">Riq4</strain>
    </source>
</reference>
<proteinExistence type="predicted"/>
<organism evidence="1 2">
    <name type="scientific">Pseudomonas syringae</name>
    <dbReference type="NCBI Taxonomy" id="317"/>
    <lineage>
        <taxon>Bacteria</taxon>
        <taxon>Pseudomonadati</taxon>
        <taxon>Pseudomonadota</taxon>
        <taxon>Gammaproteobacteria</taxon>
        <taxon>Pseudomonadales</taxon>
        <taxon>Pseudomonadaceae</taxon>
        <taxon>Pseudomonas</taxon>
    </lineage>
</organism>
<gene>
    <name evidence="1" type="ORF">ACS77_13535</name>
</gene>
<evidence type="ECO:0000313" key="1">
    <source>
        <dbReference type="EMBL" id="KNH27168.1"/>
    </source>
</evidence>
<dbReference type="PATRIC" id="fig|317.197.peg.2058"/>
<comment type="caution">
    <text evidence="1">The sequence shown here is derived from an EMBL/GenBank/DDBJ whole genome shotgun (WGS) entry which is preliminary data.</text>
</comment>
<protein>
    <recommendedName>
        <fullName evidence="3">DUF1654 domain-containing protein</fullName>
    </recommendedName>
</protein>
<dbReference type="Proteomes" id="UP000036955">
    <property type="component" value="Unassembled WGS sequence"/>
</dbReference>